<sequence length="239" mass="28124">MDKKSIITGCSSFNEANWKGVFYPEDLPRKAWFEYYCRFFNTYEMNGTFYKFPTEKTLANWYTKAPEGFRFSVKMYKGVTHYRKFVDCARELSGFYEVCRNQLREKLGCILFQLPPSFHYSEARLQLLLDALDYSFTNAVEFRHSSWWQESVYEAFRKKGIVFCNVSYPAMPETLVATADTGYVRLHGVPKLFYSGYADATLHQLHHDLLEQHWEKAFVYFNNTASVEGIRNALSFDNL</sequence>
<dbReference type="Gene3D" id="3.20.20.410">
    <property type="entry name" value="Protein of unknown function UPF0759"/>
    <property type="match status" value="1"/>
</dbReference>
<dbReference type="Pfam" id="PF01904">
    <property type="entry name" value="DUF72"/>
    <property type="match status" value="1"/>
</dbReference>
<keyword evidence="2" id="KW-1185">Reference proteome</keyword>
<dbReference type="Proteomes" id="UP000244193">
    <property type="component" value="Chromosome"/>
</dbReference>
<dbReference type="AlphaFoldDB" id="A0A2S0RF03"/>
<dbReference type="KEGG" id="fmg:HYN48_09725"/>
<reference evidence="1 2" key="1">
    <citation type="submission" date="2018-04" db="EMBL/GenBank/DDBJ databases">
        <title>Genome sequencing of Flavobacterium sp. HYN0048.</title>
        <authorList>
            <person name="Yi H."/>
            <person name="Baek C."/>
        </authorList>
    </citation>
    <scope>NUCLEOTIDE SEQUENCE [LARGE SCALE GENOMIC DNA]</scope>
    <source>
        <strain evidence="1 2">HYN0048</strain>
    </source>
</reference>
<dbReference type="OrthoDB" id="9780310at2"/>
<dbReference type="PANTHER" id="PTHR30348:SF4">
    <property type="entry name" value="DUF72 DOMAIN-CONTAINING PROTEIN"/>
    <property type="match status" value="1"/>
</dbReference>
<organism evidence="1 2">
    <name type="scientific">Flavobacterium magnum</name>
    <dbReference type="NCBI Taxonomy" id="2162713"/>
    <lineage>
        <taxon>Bacteria</taxon>
        <taxon>Pseudomonadati</taxon>
        <taxon>Bacteroidota</taxon>
        <taxon>Flavobacteriia</taxon>
        <taxon>Flavobacteriales</taxon>
        <taxon>Flavobacteriaceae</taxon>
        <taxon>Flavobacterium</taxon>
    </lineage>
</organism>
<dbReference type="SUPFAM" id="SSF117396">
    <property type="entry name" value="TM1631-like"/>
    <property type="match status" value="1"/>
</dbReference>
<dbReference type="EMBL" id="CP028811">
    <property type="protein sequence ID" value="AWA30343.1"/>
    <property type="molecule type" value="Genomic_DNA"/>
</dbReference>
<name>A0A2S0RF03_9FLAO</name>
<dbReference type="InterPro" id="IPR002763">
    <property type="entry name" value="DUF72"/>
</dbReference>
<protein>
    <submittedName>
        <fullName evidence="1">DUF72 domain-containing protein</fullName>
    </submittedName>
</protein>
<dbReference type="InterPro" id="IPR036520">
    <property type="entry name" value="UPF0759_sf"/>
</dbReference>
<evidence type="ECO:0000313" key="1">
    <source>
        <dbReference type="EMBL" id="AWA30343.1"/>
    </source>
</evidence>
<dbReference type="PANTHER" id="PTHR30348">
    <property type="entry name" value="UNCHARACTERIZED PROTEIN YECE"/>
    <property type="match status" value="1"/>
</dbReference>
<gene>
    <name evidence="1" type="ORF">HYN48_09725</name>
</gene>
<proteinExistence type="predicted"/>
<evidence type="ECO:0000313" key="2">
    <source>
        <dbReference type="Proteomes" id="UP000244193"/>
    </source>
</evidence>
<accession>A0A2S0RF03</accession>
<dbReference type="RefSeq" id="WP_108371133.1">
    <property type="nucleotide sequence ID" value="NZ_CP028811.1"/>
</dbReference>